<name>A8ZPU2_ACAM1</name>
<evidence type="ECO:0000256" key="1">
    <source>
        <dbReference type="SAM" id="Coils"/>
    </source>
</evidence>
<feature type="region of interest" description="Disordered" evidence="2">
    <location>
        <begin position="529"/>
        <end position="550"/>
    </location>
</feature>
<accession>A8ZPU2</accession>
<dbReference type="Gene3D" id="1.20.120.20">
    <property type="entry name" value="Apolipoprotein"/>
    <property type="match status" value="1"/>
</dbReference>
<dbReference type="AlphaFoldDB" id="A8ZPU2"/>
<keyword evidence="1" id="KW-0175">Coiled coil</keyword>
<organism evidence="3 4">
    <name type="scientific">Acaryochloris marina (strain MBIC 11017)</name>
    <dbReference type="NCBI Taxonomy" id="329726"/>
    <lineage>
        <taxon>Bacteria</taxon>
        <taxon>Bacillati</taxon>
        <taxon>Cyanobacteriota</taxon>
        <taxon>Cyanophyceae</taxon>
        <taxon>Acaryochloridales</taxon>
        <taxon>Acaryochloridaceae</taxon>
        <taxon>Acaryochloris</taxon>
    </lineage>
</organism>
<dbReference type="RefSeq" id="WP_012168212.1">
    <property type="nucleotide sequence ID" value="NC_009931.1"/>
</dbReference>
<dbReference type="KEGG" id="amr:AM1_F0149"/>
<reference evidence="3 4" key="1">
    <citation type="journal article" date="2008" name="Proc. Natl. Acad. Sci. U.S.A.">
        <title>Niche adaptation and genome expansion in the chlorophyll d-producing cyanobacterium Acaryochloris marina.</title>
        <authorList>
            <person name="Swingley W.D."/>
            <person name="Chen M."/>
            <person name="Cheung P.C."/>
            <person name="Conrad A.L."/>
            <person name="Dejesa L.C."/>
            <person name="Hao J."/>
            <person name="Honchak B.M."/>
            <person name="Karbach L.E."/>
            <person name="Kurdoglu A."/>
            <person name="Lahiri S."/>
            <person name="Mastrian S.D."/>
            <person name="Miyashita H."/>
            <person name="Page L."/>
            <person name="Ramakrishna P."/>
            <person name="Satoh S."/>
            <person name="Sattley W.M."/>
            <person name="Shimada Y."/>
            <person name="Taylor H.L."/>
            <person name="Tomo T."/>
            <person name="Tsuchiya T."/>
            <person name="Wang Z.T."/>
            <person name="Raymond J."/>
            <person name="Mimuro M."/>
            <person name="Blankenship R.E."/>
            <person name="Touchman J.W."/>
        </authorList>
    </citation>
    <scope>NUCLEOTIDE SEQUENCE [LARGE SCALE GENOMIC DNA]</scope>
    <source>
        <strain evidence="4">MBIC 11017</strain>
        <plasmid evidence="4">Plasmid pREB6</plasmid>
    </source>
</reference>
<dbReference type="HOGENOM" id="CLU_494897_0_0_3"/>
<feature type="compositionally biased region" description="Polar residues" evidence="2">
    <location>
        <begin position="46"/>
        <end position="58"/>
    </location>
</feature>
<feature type="compositionally biased region" description="Polar residues" evidence="2">
    <location>
        <begin position="530"/>
        <end position="541"/>
    </location>
</feature>
<geneLocation type="plasmid" evidence="3 4">
    <name>pREB6</name>
</geneLocation>
<evidence type="ECO:0000313" key="4">
    <source>
        <dbReference type="Proteomes" id="UP000000268"/>
    </source>
</evidence>
<dbReference type="SUPFAM" id="SSF47162">
    <property type="entry name" value="Apolipoprotein"/>
    <property type="match status" value="1"/>
</dbReference>
<keyword evidence="3" id="KW-0614">Plasmid</keyword>
<dbReference type="EMBL" id="CP000843">
    <property type="protein sequence ID" value="ABW33036.1"/>
    <property type="molecule type" value="Genomic_DNA"/>
</dbReference>
<gene>
    <name evidence="3" type="ordered locus">AM1_F0149</name>
</gene>
<sequence length="550" mass="60623">MPIHQAAQNQTHEVQEANARAVEGSARMIAEAMRMSFRLMRMAQRNAQQLSQQYGSGASDSDTPDPDTPDLDEDIELNPREENELSQEADIQLNPEQDITIKVGKTTVYPIPEDTQLEQADVDNLIAALENPEQLQEEVTVFATQTLPDGSKSNENVFHAVPGEVKYDPHKLVEAFAQQKVEQQDETLSQDQEPAQIVIEGETRPMSWDTPVVNQAAAPIIENIKNKVTQGAEAIKDRAANALERQNLLNMAFKGGTVARAAYDQAAQIPGRAEKLKEVVAQVKEKTGQAIAEVREKAKDLDPKQLIQGKDPVQGPELPSLDDRISTLQSQVGDLQWQMNDLQDQLKSVDAKLDVIVNRTNPPEQSNNVDKWHNNLGGMVKEKLQQIKEKITTAIQSIKDKISEVINNFKATAFDKVEQAKEKVTEVKDNVTSRVDNTVQSVRQGIADIQAGMTNAAVAKLVQQYGQEQPDGSRVYNGDRFSYQTQGDSVTISAKGRGNVFQNGQLTDKANVQDAQAIQALPAKVEQEFAHQQSEKATASQAVGAGGRRR</sequence>
<protein>
    <submittedName>
        <fullName evidence="3">Uncharacterized protein</fullName>
    </submittedName>
</protein>
<dbReference type="Proteomes" id="UP000000268">
    <property type="component" value="Plasmid pREB6"/>
</dbReference>
<keyword evidence="4" id="KW-1185">Reference proteome</keyword>
<feature type="region of interest" description="Disordered" evidence="2">
    <location>
        <begin position="46"/>
        <end position="74"/>
    </location>
</feature>
<evidence type="ECO:0000313" key="3">
    <source>
        <dbReference type="EMBL" id="ABW33036.1"/>
    </source>
</evidence>
<evidence type="ECO:0000256" key="2">
    <source>
        <dbReference type="SAM" id="MobiDB-lite"/>
    </source>
</evidence>
<feature type="compositionally biased region" description="Acidic residues" evidence="2">
    <location>
        <begin position="62"/>
        <end position="74"/>
    </location>
</feature>
<feature type="coiled-coil region" evidence="1">
    <location>
        <begin position="325"/>
        <end position="430"/>
    </location>
</feature>
<proteinExistence type="predicted"/>